<keyword evidence="4" id="KW-1185">Reference proteome</keyword>
<feature type="binding site" evidence="1">
    <location>
        <position position="478"/>
    </location>
    <ligand>
        <name>ATP</name>
        <dbReference type="ChEBI" id="CHEBI:30616"/>
    </ligand>
</feature>
<dbReference type="EMBL" id="JASBNA010000034">
    <property type="protein sequence ID" value="KAK7682781.1"/>
    <property type="molecule type" value="Genomic_DNA"/>
</dbReference>
<reference evidence="3 4" key="1">
    <citation type="submission" date="2022-09" db="EMBL/GenBank/DDBJ databases">
        <authorList>
            <person name="Palmer J.M."/>
        </authorList>
    </citation>
    <scope>NUCLEOTIDE SEQUENCE [LARGE SCALE GENOMIC DNA]</scope>
    <source>
        <strain evidence="3 4">DSM 7382</strain>
    </source>
</reference>
<comment type="caution">
    <text evidence="3">The sequence shown here is derived from an EMBL/GenBank/DDBJ whole genome shotgun (WGS) entry which is preliminary data.</text>
</comment>
<dbReference type="InterPro" id="IPR017441">
    <property type="entry name" value="Protein_kinase_ATP_BS"/>
</dbReference>
<dbReference type="Proteomes" id="UP001385951">
    <property type="component" value="Unassembled WGS sequence"/>
</dbReference>
<gene>
    <name evidence="3" type="ORF">QCA50_014165</name>
</gene>
<evidence type="ECO:0000313" key="3">
    <source>
        <dbReference type="EMBL" id="KAK7682781.1"/>
    </source>
</evidence>
<evidence type="ECO:0000313" key="4">
    <source>
        <dbReference type="Proteomes" id="UP001385951"/>
    </source>
</evidence>
<dbReference type="PROSITE" id="PS00107">
    <property type="entry name" value="PROTEIN_KINASE_ATP"/>
    <property type="match status" value="1"/>
</dbReference>
<protein>
    <submittedName>
        <fullName evidence="3">Uncharacterized protein</fullName>
    </submittedName>
</protein>
<feature type="region of interest" description="Disordered" evidence="2">
    <location>
        <begin position="297"/>
        <end position="359"/>
    </location>
</feature>
<dbReference type="AlphaFoldDB" id="A0AAW0FPK5"/>
<keyword evidence="1" id="KW-0067">ATP-binding</keyword>
<keyword evidence="1" id="KW-0547">Nucleotide-binding</keyword>
<evidence type="ECO:0000256" key="1">
    <source>
        <dbReference type="PROSITE-ProRule" id="PRU10141"/>
    </source>
</evidence>
<name>A0AAW0FPK5_9APHY</name>
<proteinExistence type="predicted"/>
<accession>A0AAW0FPK5</accession>
<dbReference type="GO" id="GO:0005524">
    <property type="term" value="F:ATP binding"/>
    <property type="evidence" value="ECO:0007669"/>
    <property type="project" value="UniProtKB-UniRule"/>
</dbReference>
<evidence type="ECO:0000256" key="2">
    <source>
        <dbReference type="SAM" id="MobiDB-lite"/>
    </source>
</evidence>
<feature type="compositionally biased region" description="Basic and acidic residues" evidence="2">
    <location>
        <begin position="337"/>
        <end position="349"/>
    </location>
</feature>
<organism evidence="3 4">
    <name type="scientific">Cerrena zonata</name>
    <dbReference type="NCBI Taxonomy" id="2478898"/>
    <lineage>
        <taxon>Eukaryota</taxon>
        <taxon>Fungi</taxon>
        <taxon>Dikarya</taxon>
        <taxon>Basidiomycota</taxon>
        <taxon>Agaricomycotina</taxon>
        <taxon>Agaricomycetes</taxon>
        <taxon>Polyporales</taxon>
        <taxon>Cerrenaceae</taxon>
        <taxon>Cerrena</taxon>
    </lineage>
</organism>
<sequence length="672" mass="76602">MFPQLSFLLPSRTTFRAALLMPYSDRHNIAIPPHPRGRKRYVSQQWVRDVNGPVLPRPPPCGVRTPNGLIWGHDLTDFMWIKQLHDINVFTVWSRSMIKEFGENYDPTEWEKEDGKQVPRRRHPWPVLKLPRNIMDLNLHSTRIGIIDQGCKKHRCIDYSPKYRHDDDDVDVDDDTVSETPTTGNRLEVSAILGKLIPNIRDDEGLIVINDEKNPLKTSHGLPYTLLWAGHVRSSLDILFRQMGPLSRDLNFVFDASFTNIGCYANDSESLLDPNAMLLLDGIGLVDISGLSEEDFVDNSKRSSRRAGLRSKPTLKEKFANLTSAKPAPPNTKKSKGKDTKTKTNKEEQVSTETPLRNSPYSVEAIPKLEEFLPKAFYPDVLMVHDPHHVVLQGQEDNGVERHTIKKYLRVLPKFSGEDQSSEPIEKPEGRANIAHLYLHEKHRLGTGNHSAVYQAPLTLPPPLSAHSRNGNVTVAAKLAFTNYGDRQFLNNEATIYNKFPQHLMDDWCGYNFVPPIKHPVPVGPVVPKFYGYYLPEGINMNDALKCNVASPILLMEECGKPVEPEDYSLDKQSECFSLIHRLHKAGFVQNSPYLRNMVVQPGPLTVPPEKRSMKYPSFRIIDFGRGQDWDSYVGKDTSEKHLQGKADSWYFHRQYEAKHVEEQLGITEHQY</sequence>